<gene>
    <name evidence="5" type="ORF">METZ01_LOCUS231021</name>
</gene>
<proteinExistence type="inferred from homology"/>
<dbReference type="PANTHER" id="PTHR42722">
    <property type="entry name" value="LEUCINE DEHYDROGENASE"/>
    <property type="match status" value="1"/>
</dbReference>
<dbReference type="GO" id="GO:0016639">
    <property type="term" value="F:oxidoreductase activity, acting on the CH-NH2 group of donors, NAD or NADP as acceptor"/>
    <property type="evidence" value="ECO:0007669"/>
    <property type="project" value="InterPro"/>
</dbReference>
<dbReference type="Gene3D" id="3.40.50.10860">
    <property type="entry name" value="Leucine Dehydrogenase, chain A, domain 1"/>
    <property type="match status" value="1"/>
</dbReference>
<dbReference type="EMBL" id="UINC01057230">
    <property type="protein sequence ID" value="SVB78167.1"/>
    <property type="molecule type" value="Genomic_DNA"/>
</dbReference>
<dbReference type="PANTHER" id="PTHR42722:SF1">
    <property type="entry name" value="VALINE DEHYDROGENASE"/>
    <property type="match status" value="1"/>
</dbReference>
<dbReference type="SUPFAM" id="SSF53223">
    <property type="entry name" value="Aminoacid dehydrogenase-like, N-terminal domain"/>
    <property type="match status" value="1"/>
</dbReference>
<evidence type="ECO:0000256" key="3">
    <source>
        <dbReference type="ARBA" id="ARBA00023027"/>
    </source>
</evidence>
<evidence type="ECO:0000256" key="1">
    <source>
        <dbReference type="ARBA" id="ARBA00006382"/>
    </source>
</evidence>
<dbReference type="GO" id="GO:0006520">
    <property type="term" value="P:amino acid metabolic process"/>
    <property type="evidence" value="ECO:0007669"/>
    <property type="project" value="InterPro"/>
</dbReference>
<evidence type="ECO:0000313" key="5">
    <source>
        <dbReference type="EMBL" id="SVB78167.1"/>
    </source>
</evidence>
<sequence>MIYKDITHTIFSDIETSSHSDFNHEKVFYYEDAKVGLKSLIAVHDTTKGPGIGGCRYKAYRSYVEGLTDVLRLSKGMTEKNIAANIPFGGGKAIIFLENRKSKKMLESFANFLNLL</sequence>
<feature type="non-terminal residue" evidence="5">
    <location>
        <position position="1"/>
    </location>
</feature>
<evidence type="ECO:0000259" key="4">
    <source>
        <dbReference type="Pfam" id="PF02812"/>
    </source>
</evidence>
<dbReference type="AlphaFoldDB" id="A0A382GTZ4"/>
<dbReference type="Pfam" id="PF02812">
    <property type="entry name" value="ELFV_dehydrog_N"/>
    <property type="match status" value="1"/>
</dbReference>
<keyword evidence="3" id="KW-0520">NAD</keyword>
<dbReference type="InterPro" id="IPR046346">
    <property type="entry name" value="Aminoacid_DH-like_N_sf"/>
</dbReference>
<accession>A0A382GTZ4</accession>
<protein>
    <recommendedName>
        <fullName evidence="4">Glutamate/phenylalanine/leucine/valine/L-tryptophan dehydrogenase dimerisation domain-containing protein</fullName>
    </recommendedName>
</protein>
<comment type="similarity">
    <text evidence="1">Belongs to the Glu/Leu/Phe/Val dehydrogenases family.</text>
</comment>
<name>A0A382GTZ4_9ZZZZ</name>
<reference evidence="5" key="1">
    <citation type="submission" date="2018-05" db="EMBL/GenBank/DDBJ databases">
        <authorList>
            <person name="Lanie J.A."/>
            <person name="Ng W.-L."/>
            <person name="Kazmierczak K.M."/>
            <person name="Andrzejewski T.M."/>
            <person name="Davidsen T.M."/>
            <person name="Wayne K.J."/>
            <person name="Tettelin H."/>
            <person name="Glass J.I."/>
            <person name="Rusch D."/>
            <person name="Podicherti R."/>
            <person name="Tsui H.-C.T."/>
            <person name="Winkler M.E."/>
        </authorList>
    </citation>
    <scope>NUCLEOTIDE SEQUENCE</scope>
</reference>
<evidence type="ECO:0000256" key="2">
    <source>
        <dbReference type="ARBA" id="ARBA00023002"/>
    </source>
</evidence>
<dbReference type="InterPro" id="IPR016211">
    <property type="entry name" value="Glu/Phe/Leu/Val/Trp_DH_bac/arc"/>
</dbReference>
<feature type="non-terminal residue" evidence="5">
    <location>
        <position position="116"/>
    </location>
</feature>
<keyword evidence="2" id="KW-0560">Oxidoreductase</keyword>
<organism evidence="5">
    <name type="scientific">marine metagenome</name>
    <dbReference type="NCBI Taxonomy" id="408172"/>
    <lineage>
        <taxon>unclassified sequences</taxon>
        <taxon>metagenomes</taxon>
        <taxon>ecological metagenomes</taxon>
    </lineage>
</organism>
<dbReference type="InterPro" id="IPR006097">
    <property type="entry name" value="Glu/Leu/Phe/Val/Trp_DH_dimer"/>
</dbReference>
<feature type="domain" description="Glutamate/phenylalanine/leucine/valine/L-tryptophan dehydrogenase dimerisation" evidence="4">
    <location>
        <begin position="37"/>
        <end position="105"/>
    </location>
</feature>